<organism evidence="1 2">
    <name type="scientific">Cotesia glomerata</name>
    <name type="common">Lepidopteran parasitic wasp</name>
    <name type="synonym">Apanteles glomeratus</name>
    <dbReference type="NCBI Taxonomy" id="32391"/>
    <lineage>
        <taxon>Eukaryota</taxon>
        <taxon>Metazoa</taxon>
        <taxon>Ecdysozoa</taxon>
        <taxon>Arthropoda</taxon>
        <taxon>Hexapoda</taxon>
        <taxon>Insecta</taxon>
        <taxon>Pterygota</taxon>
        <taxon>Neoptera</taxon>
        <taxon>Endopterygota</taxon>
        <taxon>Hymenoptera</taxon>
        <taxon>Apocrita</taxon>
        <taxon>Ichneumonoidea</taxon>
        <taxon>Braconidae</taxon>
        <taxon>Microgastrinae</taxon>
        <taxon>Cotesia</taxon>
    </lineage>
</organism>
<dbReference type="AlphaFoldDB" id="A0AAV7HU12"/>
<protein>
    <submittedName>
        <fullName evidence="1">Uncharacterized protein</fullName>
    </submittedName>
</protein>
<proteinExistence type="predicted"/>
<gene>
    <name evidence="1" type="ORF">KQX54_001620</name>
</gene>
<keyword evidence="2" id="KW-1185">Reference proteome</keyword>
<comment type="caution">
    <text evidence="1">The sequence shown here is derived from an EMBL/GenBank/DDBJ whole genome shotgun (WGS) entry which is preliminary data.</text>
</comment>
<reference evidence="1 2" key="1">
    <citation type="journal article" date="2021" name="J. Hered.">
        <title>A chromosome-level genome assembly of the parasitoid wasp, Cotesia glomerata (Hymenoptera: Braconidae).</title>
        <authorList>
            <person name="Pinto B.J."/>
            <person name="Weis J.J."/>
            <person name="Gamble T."/>
            <person name="Ode P.J."/>
            <person name="Paul R."/>
            <person name="Zaspel J.M."/>
        </authorList>
    </citation>
    <scope>NUCLEOTIDE SEQUENCE [LARGE SCALE GENOMIC DNA]</scope>
    <source>
        <strain evidence="1">CgM1</strain>
    </source>
</reference>
<name>A0AAV7HU12_COTGL</name>
<evidence type="ECO:0000313" key="1">
    <source>
        <dbReference type="EMBL" id="KAH0533801.1"/>
    </source>
</evidence>
<evidence type="ECO:0000313" key="2">
    <source>
        <dbReference type="Proteomes" id="UP000826195"/>
    </source>
</evidence>
<dbReference type="Proteomes" id="UP000826195">
    <property type="component" value="Unassembled WGS sequence"/>
</dbReference>
<dbReference type="EMBL" id="JAHXZJ010002983">
    <property type="protein sequence ID" value="KAH0533801.1"/>
    <property type="molecule type" value="Genomic_DNA"/>
</dbReference>
<accession>A0AAV7HU12</accession>
<sequence length="390" mass="43575">MSVYDSRTIEMDSMKTSDCDSKIDSINNIMSPFPVLTLVPYSSPFASSSPSSSSSSSPYLPIQLNNVNFQEYTYCNQTQETVITTDIDYQDLDYDILSLLVEKNNEQLTPSAIVQFSCDLLSPQHEQQTTTAIDAHHNLNYHIDLIKEGDNNQISISDNTMYSAEVDIPSESPNKKADIFTYEKTLSYTEEEIITDFSLSTPSNIQQDFDATMTPSIDTTTAAATTNTEEEIITDFDATTTPSIDTTTAVATTNTEEEIITDFSLSTPPNIQQDFDATTTTSPLYNEEKTHQHEVITDLNTLMLSSISNSNPLKRKHLDDSNDVENIKLVKTHILNGVHNMNSPVIINDLLLVEPEILMKSLDMTDAFDIVKDFLPKENNYNALLRIVPP</sequence>